<dbReference type="GO" id="GO:0007165">
    <property type="term" value="P:signal transduction"/>
    <property type="evidence" value="ECO:0007669"/>
    <property type="project" value="TreeGrafter"/>
</dbReference>
<feature type="coiled-coil region" evidence="2">
    <location>
        <begin position="235"/>
        <end position="262"/>
    </location>
</feature>
<feature type="transmembrane region" description="Helical" evidence="3">
    <location>
        <begin position="75"/>
        <end position="95"/>
    </location>
</feature>
<protein>
    <submittedName>
        <fullName evidence="4">5553_t:CDS:1</fullName>
    </submittedName>
</protein>
<dbReference type="PANTHER" id="PTHR12625:SF0">
    <property type="entry name" value="PROTEIN LILIPOD"/>
    <property type="match status" value="1"/>
</dbReference>
<evidence type="ECO:0000256" key="3">
    <source>
        <dbReference type="SAM" id="Phobius"/>
    </source>
</evidence>
<dbReference type="EMBL" id="CAJVPK010000031">
    <property type="protein sequence ID" value="CAG8435326.1"/>
    <property type="molecule type" value="Genomic_DNA"/>
</dbReference>
<feature type="transmembrane region" description="Helical" evidence="3">
    <location>
        <begin position="162"/>
        <end position="183"/>
    </location>
</feature>
<comment type="similarity">
    <text evidence="1">Belongs to the LIMR family.</text>
</comment>
<keyword evidence="2" id="KW-0175">Coiled coil</keyword>
<feature type="transmembrane region" description="Helical" evidence="3">
    <location>
        <begin position="426"/>
        <end position="447"/>
    </location>
</feature>
<keyword evidence="5" id="KW-1185">Reference proteome</keyword>
<dbReference type="Gene3D" id="3.90.1200.10">
    <property type="match status" value="2"/>
</dbReference>
<keyword evidence="3" id="KW-1133">Transmembrane helix</keyword>
<feature type="transmembrane region" description="Helical" evidence="3">
    <location>
        <begin position="195"/>
        <end position="214"/>
    </location>
</feature>
<evidence type="ECO:0000313" key="5">
    <source>
        <dbReference type="Proteomes" id="UP000789706"/>
    </source>
</evidence>
<reference evidence="4" key="1">
    <citation type="submission" date="2021-06" db="EMBL/GenBank/DDBJ databases">
        <authorList>
            <person name="Kallberg Y."/>
            <person name="Tangrot J."/>
            <person name="Rosling A."/>
        </authorList>
    </citation>
    <scope>NUCLEOTIDE SEQUENCE</scope>
    <source>
        <strain evidence="4">AZ414A</strain>
    </source>
</reference>
<dbReference type="OrthoDB" id="5596951at2759"/>
<name>A0A9N8YKS8_9GLOM</name>
<organism evidence="4 5">
    <name type="scientific">Diversispora eburnea</name>
    <dbReference type="NCBI Taxonomy" id="1213867"/>
    <lineage>
        <taxon>Eukaryota</taxon>
        <taxon>Fungi</taxon>
        <taxon>Fungi incertae sedis</taxon>
        <taxon>Mucoromycota</taxon>
        <taxon>Glomeromycotina</taxon>
        <taxon>Glomeromycetes</taxon>
        <taxon>Diversisporales</taxon>
        <taxon>Diversisporaceae</taxon>
        <taxon>Diversispora</taxon>
    </lineage>
</organism>
<comment type="caution">
    <text evidence="4">The sequence shown here is derived from an EMBL/GenBank/DDBJ whole genome shotgun (WGS) entry which is preliminary data.</text>
</comment>
<dbReference type="Pfam" id="PF01633">
    <property type="entry name" value="Choline_kinase"/>
    <property type="match status" value="3"/>
</dbReference>
<evidence type="ECO:0000313" key="4">
    <source>
        <dbReference type="EMBL" id="CAG8435326.1"/>
    </source>
</evidence>
<accession>A0A9N8YKS8</accession>
<dbReference type="SUPFAM" id="SSF56112">
    <property type="entry name" value="Protein kinase-like (PK-like)"/>
    <property type="match status" value="1"/>
</dbReference>
<feature type="transmembrane region" description="Helical" evidence="3">
    <location>
        <begin position="27"/>
        <end position="44"/>
    </location>
</feature>
<evidence type="ECO:0000256" key="2">
    <source>
        <dbReference type="SAM" id="Coils"/>
    </source>
</evidence>
<proteinExistence type="inferred from homology"/>
<feature type="transmembrane region" description="Helical" evidence="3">
    <location>
        <begin position="332"/>
        <end position="355"/>
    </location>
</feature>
<dbReference type="InterPro" id="IPR008075">
    <property type="entry name" value="LIMR"/>
</dbReference>
<dbReference type="PRINTS" id="PR01692">
    <property type="entry name" value="LIPOCALINIMR"/>
</dbReference>
<keyword evidence="3" id="KW-0812">Transmembrane</keyword>
<gene>
    <name evidence="4" type="ORF">DEBURN_LOCUS863</name>
</gene>
<dbReference type="InterPro" id="IPR011009">
    <property type="entry name" value="Kinase-like_dom_sf"/>
</dbReference>
<sequence>MSSVSGEDEETSWQENNEFYNWVRQNIIAFLLFLTKYAISYSLLQRFRRKYRDTSDSITSITEDEDEDLFGIDNLIIIVLCAAGLAMALAGFSLLPFTMIATELLHDDLHNRNYYLSWLNIKLLETLWNYTYIGCNIALFGLLPFAYFYNETDQQRTFFAKARDTLTIMSLVGLLMYAFIYVSKKILGIGNIDELVILNLLTCLGGAGICLKATPKGYIQIFSWIGRLPLRPNYRKSLKNHLIQNEMEIKVLQRRLENLEHGWKSNMDKMSRSTSIIPLSSHCSSSSDKLIIGQNIGANRREILTKLKKLEIERRQTQLDLDQSPLYRNITFVILLLLSHCILFLLLVHILWAMIKSLLVAEGQKDLHKLEAVFGKQTVSMFGKFGVLSDLGLIFYFTAATIIGVYSIKPFKRIRPRWGQMNVQHILSNVAVLLVISSSWPTLATILGLTRLTSAGPYDHFHKLNAGYWFAFAFRVGTLITSMLTDNETPLTALPITTTTISSNTSINTTSIDTKPTPLFFKLSKKEIETYIKNVKTIDYTIVESNFLECSEYVMKNILDWEKEDLEFTQCKDGITNMLIKCSNKKSQKSPVLIRTYGNKTEMIIDRNQEIMNMVALSKLGLAAPLWGRFNNGLVAGYIPGHVFTVEDLRDPHKSSLVAKNMGIWHVKRIYKDKEIKGINIDVLDEELISLEKELLKLNSPIVFSHNDLLNANIIYDNGLDKVTFIDYEYSNYGYAYFDIANHFNEFGEINELYRNVNKFSLASHLYWLCWALIQHHLSTLEFDYMNYALLRFNEYYKKKNEFLKL</sequence>
<evidence type="ECO:0000256" key="1">
    <source>
        <dbReference type="ARBA" id="ARBA00010487"/>
    </source>
</evidence>
<dbReference type="CDD" id="cd05157">
    <property type="entry name" value="ETNK_euk"/>
    <property type="match status" value="1"/>
</dbReference>
<dbReference type="GO" id="GO:0004888">
    <property type="term" value="F:transmembrane signaling receptor activity"/>
    <property type="evidence" value="ECO:0007669"/>
    <property type="project" value="TreeGrafter"/>
</dbReference>
<dbReference type="InterPro" id="IPR006876">
    <property type="entry name" value="LMBR1-like_membr_prot"/>
</dbReference>
<dbReference type="Gene3D" id="3.30.200.20">
    <property type="entry name" value="Phosphorylase Kinase, domain 1"/>
    <property type="match status" value="1"/>
</dbReference>
<dbReference type="Pfam" id="PF04791">
    <property type="entry name" value="LMBR1"/>
    <property type="match status" value="2"/>
</dbReference>
<dbReference type="AlphaFoldDB" id="A0A9N8YKS8"/>
<feature type="transmembrane region" description="Helical" evidence="3">
    <location>
        <begin position="385"/>
        <end position="406"/>
    </location>
</feature>
<dbReference type="PANTHER" id="PTHR12625">
    <property type="entry name" value="LIPOCALIN-1 INTERACTING MEMBRANE RECEPTOR LIMR"/>
    <property type="match status" value="1"/>
</dbReference>
<dbReference type="Proteomes" id="UP000789706">
    <property type="component" value="Unassembled WGS sequence"/>
</dbReference>
<keyword evidence="3" id="KW-0472">Membrane</keyword>
<dbReference type="GO" id="GO:0005886">
    <property type="term" value="C:plasma membrane"/>
    <property type="evidence" value="ECO:0007669"/>
    <property type="project" value="TreeGrafter"/>
</dbReference>
<feature type="transmembrane region" description="Helical" evidence="3">
    <location>
        <begin position="127"/>
        <end position="150"/>
    </location>
</feature>